<evidence type="ECO:0000256" key="1">
    <source>
        <dbReference type="SAM" id="MobiDB-lite"/>
    </source>
</evidence>
<dbReference type="InterPro" id="IPR016177">
    <property type="entry name" value="DNA-bd_dom_sf"/>
</dbReference>
<accession>A0A6U3WQQ6</accession>
<dbReference type="EMBL" id="HBGS01046439">
    <property type="protein sequence ID" value="CAD9459746.1"/>
    <property type="molecule type" value="Transcribed_RNA"/>
</dbReference>
<dbReference type="AlphaFoldDB" id="A0A6U3WQQ6"/>
<evidence type="ECO:0000313" key="2">
    <source>
        <dbReference type="EMBL" id="CAD9459744.1"/>
    </source>
</evidence>
<reference evidence="3" key="1">
    <citation type="submission" date="2021-01" db="EMBL/GenBank/DDBJ databases">
        <authorList>
            <person name="Corre E."/>
            <person name="Pelletier E."/>
            <person name="Niang G."/>
            <person name="Scheremetjew M."/>
            <person name="Finn R."/>
            <person name="Kale V."/>
            <person name="Holt S."/>
            <person name="Cochrane G."/>
            <person name="Meng A."/>
            <person name="Brown T."/>
            <person name="Cohen L."/>
        </authorList>
    </citation>
    <scope>NUCLEOTIDE SEQUENCE</scope>
    <source>
        <strain evidence="3">CCMP1381</strain>
    </source>
</reference>
<proteinExistence type="predicted"/>
<organism evidence="3">
    <name type="scientific">Octactis speculum</name>
    <dbReference type="NCBI Taxonomy" id="3111310"/>
    <lineage>
        <taxon>Eukaryota</taxon>
        <taxon>Sar</taxon>
        <taxon>Stramenopiles</taxon>
        <taxon>Ochrophyta</taxon>
        <taxon>Dictyochophyceae</taxon>
        <taxon>Dictyochales</taxon>
        <taxon>Dictyochaceae</taxon>
        <taxon>Octactis</taxon>
    </lineage>
</organism>
<sequence length="255" mass="29338">MEARVAFTLDSAIIEELQSAETHVSPQGSIDGDTKSSSSTRATPKLSIKKKRGKTSEATSKYFGVYWHKRDKKWQSKIKIKGKLVYLGYAKEEEEAAHLYDKRARMEGLATNFLSKEDIDKAEESEETAHHCNKRARMEGLATNLLSEDMLNGRVNAIEKNAAKVHELKGVSWEKGRKKWQAQITWQGEDYSLGRHTDRGFAVRVYDFYAKMIGYEPNYEDTDEFWAKQSCLPTQHHLYNIFNSESHTPDTMFDR</sequence>
<gene>
    <name evidence="2" type="ORF">DSPE1174_LOCUS24069</name>
    <name evidence="3" type="ORF">DSPE1174_LOCUS24070</name>
</gene>
<feature type="region of interest" description="Disordered" evidence="1">
    <location>
        <begin position="20"/>
        <end position="52"/>
    </location>
</feature>
<dbReference type="SUPFAM" id="SSF54171">
    <property type="entry name" value="DNA-binding domain"/>
    <property type="match status" value="2"/>
</dbReference>
<evidence type="ECO:0000313" key="3">
    <source>
        <dbReference type="EMBL" id="CAD9459746.1"/>
    </source>
</evidence>
<dbReference type="Gene3D" id="3.30.730.10">
    <property type="entry name" value="AP2/ERF domain"/>
    <property type="match status" value="1"/>
</dbReference>
<dbReference type="GO" id="GO:0003677">
    <property type="term" value="F:DNA binding"/>
    <property type="evidence" value="ECO:0007669"/>
    <property type="project" value="InterPro"/>
</dbReference>
<protein>
    <submittedName>
        <fullName evidence="3">Uncharacterized protein</fullName>
    </submittedName>
</protein>
<dbReference type="InterPro" id="IPR036955">
    <property type="entry name" value="AP2/ERF_dom_sf"/>
</dbReference>
<dbReference type="GO" id="GO:0003700">
    <property type="term" value="F:DNA-binding transcription factor activity"/>
    <property type="evidence" value="ECO:0007669"/>
    <property type="project" value="InterPro"/>
</dbReference>
<dbReference type="EMBL" id="HBGS01046438">
    <property type="protein sequence ID" value="CAD9459744.1"/>
    <property type="molecule type" value="Transcribed_RNA"/>
</dbReference>
<name>A0A6U3WQQ6_9STRA</name>